<evidence type="ECO:0000313" key="2">
    <source>
        <dbReference type="EMBL" id="TRY54153.1"/>
    </source>
</evidence>
<dbReference type="Proteomes" id="UP000316079">
    <property type="component" value="Unassembled WGS sequence"/>
</dbReference>
<protein>
    <recommendedName>
        <fullName evidence="4">Bcl2 antagonist of cell death</fullName>
    </recommendedName>
</protein>
<reference evidence="2 3" key="1">
    <citation type="journal article" date="2019" name="Sci. Data">
        <title>Hybrid genome assembly and annotation of Danionella translucida.</title>
        <authorList>
            <person name="Kadobianskyi M."/>
            <person name="Schulze L."/>
            <person name="Schuelke M."/>
            <person name="Judkewitz B."/>
        </authorList>
    </citation>
    <scope>NUCLEOTIDE SEQUENCE [LARGE SCALE GENOMIC DNA]</scope>
    <source>
        <strain evidence="2 3">Bolton</strain>
    </source>
</reference>
<dbReference type="EMBL" id="SRMA01027362">
    <property type="protein sequence ID" value="TRY54153.1"/>
    <property type="molecule type" value="Genomic_DNA"/>
</dbReference>
<sequence>MGSTLNDYQIDPSTFQQPHLEETIKDHGHQDQTPSNISPQRRVRLYSESQVYTVARWQDTDPQDGASLEENGDGLPFRGRSQSAPAALWKAKKYGRQLRRMSDEFDSWLDKGEVKKVSCQKPSYRGWFSFLWSTKEEEGRD</sequence>
<keyword evidence="3" id="KW-1185">Reference proteome</keyword>
<feature type="region of interest" description="Disordered" evidence="1">
    <location>
        <begin position="1"/>
        <end position="39"/>
    </location>
</feature>
<dbReference type="STRING" id="623744.A0A553MLW2"/>
<evidence type="ECO:0000313" key="3">
    <source>
        <dbReference type="Proteomes" id="UP000316079"/>
    </source>
</evidence>
<gene>
    <name evidence="2" type="ORF">DNTS_034834</name>
</gene>
<proteinExistence type="predicted"/>
<feature type="region of interest" description="Disordered" evidence="1">
    <location>
        <begin position="57"/>
        <end position="81"/>
    </location>
</feature>
<dbReference type="Pfam" id="PF10514">
    <property type="entry name" value="Bcl-2_BAD"/>
    <property type="match status" value="1"/>
</dbReference>
<dbReference type="PANTHER" id="PTHR28540">
    <property type="entry name" value="BCL2-ASSOCIATED AGONIST OF CELL DEATH"/>
    <property type="match status" value="1"/>
</dbReference>
<name>A0A553MLW2_9TELE</name>
<organism evidence="2 3">
    <name type="scientific">Danionella cerebrum</name>
    <dbReference type="NCBI Taxonomy" id="2873325"/>
    <lineage>
        <taxon>Eukaryota</taxon>
        <taxon>Metazoa</taxon>
        <taxon>Chordata</taxon>
        <taxon>Craniata</taxon>
        <taxon>Vertebrata</taxon>
        <taxon>Euteleostomi</taxon>
        <taxon>Actinopterygii</taxon>
        <taxon>Neopterygii</taxon>
        <taxon>Teleostei</taxon>
        <taxon>Ostariophysi</taxon>
        <taxon>Cypriniformes</taxon>
        <taxon>Danionidae</taxon>
        <taxon>Danioninae</taxon>
        <taxon>Danionella</taxon>
    </lineage>
</organism>
<dbReference type="InterPro" id="IPR018868">
    <property type="entry name" value="BAD"/>
</dbReference>
<dbReference type="GO" id="GO:0006915">
    <property type="term" value="P:apoptotic process"/>
    <property type="evidence" value="ECO:0007669"/>
    <property type="project" value="InterPro"/>
</dbReference>
<dbReference type="OrthoDB" id="8991151at2759"/>
<feature type="compositionally biased region" description="Basic and acidic residues" evidence="1">
    <location>
        <begin position="19"/>
        <end position="30"/>
    </location>
</feature>
<feature type="compositionally biased region" description="Polar residues" evidence="1">
    <location>
        <begin position="1"/>
        <end position="17"/>
    </location>
</feature>
<accession>A0A553MLW2</accession>
<evidence type="ECO:0008006" key="4">
    <source>
        <dbReference type="Google" id="ProtNLM"/>
    </source>
</evidence>
<dbReference type="AlphaFoldDB" id="A0A553MLW2"/>
<comment type="caution">
    <text evidence="2">The sequence shown here is derived from an EMBL/GenBank/DDBJ whole genome shotgun (WGS) entry which is preliminary data.</text>
</comment>
<dbReference type="PANTHER" id="PTHR28540:SF1">
    <property type="entry name" value="BCL2-ASSOCIATED AGONIST OF CELL DEATH"/>
    <property type="match status" value="1"/>
</dbReference>
<dbReference type="GO" id="GO:0005739">
    <property type="term" value="C:mitochondrion"/>
    <property type="evidence" value="ECO:0007669"/>
    <property type="project" value="TreeGrafter"/>
</dbReference>
<evidence type="ECO:0000256" key="1">
    <source>
        <dbReference type="SAM" id="MobiDB-lite"/>
    </source>
</evidence>